<dbReference type="EMBL" id="CP002985">
    <property type="protein sequence ID" value="AEM48450.1"/>
    <property type="molecule type" value="Genomic_DNA"/>
</dbReference>
<dbReference type="Pfam" id="PF00848">
    <property type="entry name" value="Ring_hydroxyl_A"/>
    <property type="match status" value="1"/>
</dbReference>
<proteinExistence type="predicted"/>
<dbReference type="InterPro" id="IPR017941">
    <property type="entry name" value="Rieske_2Fe-2S"/>
</dbReference>
<gene>
    <name evidence="8" type="ORF">Acife_2347</name>
</gene>
<sequence length="400" mass="46513">MSDIKALCNRMVEVAMKEKQFAITSPAMIYLDDDYNKIEKSAVIDSGWMSIAHLSQLASQGSYLCVDIFDEPIIVIKNDTDEVHAFSRVCPHRSADILYESQTTGTCRRLVCPYHAWTFDLDGKLVYAPQMDKLPEWDGTDINLHEFRTEIWNGFIFINIDGKAQPLKDLYSEFSQTISPWPMNNMQVIFEQSWTGDFNWKIMVENWSEFYHHVGAHSKTLEIDFPSEDVLIDPEHDYYMRTVAPYRNSTREKDSASYSSANASFSFPKFNDLPLGDDRDIWVFLGYPCFLFMTAVDSVYWLRVIPKSSTKCEILTTILVDKDNIKLEDFESRKDTLAKFFVDFHIEDMFVNTSVSKGLKSRYVQTSRLADTENQVWMFYRFLARQLIKNNLTDYPESSL</sequence>
<evidence type="ECO:0000313" key="9">
    <source>
        <dbReference type="Proteomes" id="UP000009220"/>
    </source>
</evidence>
<dbReference type="PROSITE" id="PS51296">
    <property type="entry name" value="RIESKE"/>
    <property type="match status" value="1"/>
</dbReference>
<dbReference type="CDD" id="cd03469">
    <property type="entry name" value="Rieske_RO_Alpha_N"/>
    <property type="match status" value="1"/>
</dbReference>
<name>G0JP35_9PROT</name>
<dbReference type="InterPro" id="IPR015879">
    <property type="entry name" value="Ring_hydroxy_dOase_asu_C_dom"/>
</dbReference>
<evidence type="ECO:0000256" key="5">
    <source>
        <dbReference type="ARBA" id="ARBA00023004"/>
    </source>
</evidence>
<dbReference type="STRING" id="743299.Acife_2347"/>
<keyword evidence="5" id="KW-0408">Iron</keyword>
<comment type="cofactor">
    <cofactor evidence="1">
        <name>Fe cation</name>
        <dbReference type="ChEBI" id="CHEBI:24875"/>
    </cofactor>
</comment>
<evidence type="ECO:0000256" key="6">
    <source>
        <dbReference type="ARBA" id="ARBA00023014"/>
    </source>
</evidence>
<accession>G0JP35</accession>
<dbReference type="PANTHER" id="PTHR43756:SF5">
    <property type="entry name" value="CHOLINE MONOOXYGENASE, CHLOROPLASTIC"/>
    <property type="match status" value="1"/>
</dbReference>
<dbReference type="AlphaFoldDB" id="G0JP35"/>
<dbReference type="GO" id="GO:0016491">
    <property type="term" value="F:oxidoreductase activity"/>
    <property type="evidence" value="ECO:0007669"/>
    <property type="project" value="UniProtKB-KW"/>
</dbReference>
<dbReference type="PANTHER" id="PTHR43756">
    <property type="entry name" value="CHOLINE MONOOXYGENASE, CHLOROPLASTIC"/>
    <property type="match status" value="1"/>
</dbReference>
<dbReference type="PRINTS" id="PR00090">
    <property type="entry name" value="RNGDIOXGNASE"/>
</dbReference>
<keyword evidence="6" id="KW-0411">Iron-sulfur</keyword>
<dbReference type="InterPro" id="IPR001663">
    <property type="entry name" value="Rng_hydr_dOase-A"/>
</dbReference>
<dbReference type="GO" id="GO:0051537">
    <property type="term" value="F:2 iron, 2 sulfur cluster binding"/>
    <property type="evidence" value="ECO:0007669"/>
    <property type="project" value="UniProtKB-KW"/>
</dbReference>
<reference evidence="8 9" key="1">
    <citation type="journal article" date="2011" name="J. Bacteriol.">
        <title>Draft genome of the psychrotolerant acidophile Acidithiobacillus ferrivorans SS3.</title>
        <authorList>
            <person name="Liljeqvist M."/>
            <person name="Valdes J."/>
            <person name="Holmes D.S."/>
            <person name="Dopson M."/>
        </authorList>
    </citation>
    <scope>NUCLEOTIDE SEQUENCE [LARGE SCALE GENOMIC DNA]</scope>
    <source>
        <strain evidence="8 9">SS3</strain>
    </source>
</reference>
<dbReference type="KEGG" id="afi:Acife_2347"/>
<keyword evidence="4" id="KW-0560">Oxidoreductase</keyword>
<keyword evidence="2" id="KW-0001">2Fe-2S</keyword>
<feature type="domain" description="Rieske" evidence="7">
    <location>
        <begin position="48"/>
        <end position="158"/>
    </location>
</feature>
<dbReference type="SUPFAM" id="SSF50022">
    <property type="entry name" value="ISP domain"/>
    <property type="match status" value="1"/>
</dbReference>
<evidence type="ECO:0000256" key="3">
    <source>
        <dbReference type="ARBA" id="ARBA00022723"/>
    </source>
</evidence>
<dbReference type="Pfam" id="PF00355">
    <property type="entry name" value="Rieske"/>
    <property type="match status" value="1"/>
</dbReference>
<evidence type="ECO:0000256" key="2">
    <source>
        <dbReference type="ARBA" id="ARBA00022714"/>
    </source>
</evidence>
<evidence type="ECO:0000259" key="7">
    <source>
        <dbReference type="PROSITE" id="PS51296"/>
    </source>
</evidence>
<protein>
    <submittedName>
        <fullName evidence="8">Rieske (2Fe-2S) iron-sulfur domain-containing protein</fullName>
    </submittedName>
</protein>
<keyword evidence="3" id="KW-0479">Metal-binding</keyword>
<evidence type="ECO:0000256" key="1">
    <source>
        <dbReference type="ARBA" id="ARBA00001962"/>
    </source>
</evidence>
<dbReference type="Proteomes" id="UP000009220">
    <property type="component" value="Chromosome"/>
</dbReference>
<dbReference type="GO" id="GO:0005506">
    <property type="term" value="F:iron ion binding"/>
    <property type="evidence" value="ECO:0007669"/>
    <property type="project" value="InterPro"/>
</dbReference>
<evidence type="ECO:0000313" key="8">
    <source>
        <dbReference type="EMBL" id="AEM48450.1"/>
    </source>
</evidence>
<dbReference type="SUPFAM" id="SSF55961">
    <property type="entry name" value="Bet v1-like"/>
    <property type="match status" value="1"/>
</dbReference>
<evidence type="ECO:0000256" key="4">
    <source>
        <dbReference type="ARBA" id="ARBA00023002"/>
    </source>
</evidence>
<dbReference type="eggNOG" id="COG4638">
    <property type="taxonomic scope" value="Bacteria"/>
</dbReference>
<dbReference type="InterPro" id="IPR036922">
    <property type="entry name" value="Rieske_2Fe-2S_sf"/>
</dbReference>
<dbReference type="Gene3D" id="3.90.380.10">
    <property type="entry name" value="Naphthalene 1,2-dioxygenase Alpha Subunit, Chain A, domain 1"/>
    <property type="match status" value="1"/>
</dbReference>
<organism evidence="8 9">
    <name type="scientific">Acidithiobacillus ferrivorans SS3</name>
    <dbReference type="NCBI Taxonomy" id="743299"/>
    <lineage>
        <taxon>Bacteria</taxon>
        <taxon>Pseudomonadati</taxon>
        <taxon>Pseudomonadota</taxon>
        <taxon>Acidithiobacillia</taxon>
        <taxon>Acidithiobacillales</taxon>
        <taxon>Acidithiobacillaceae</taxon>
        <taxon>Acidithiobacillus</taxon>
    </lineage>
</organism>
<dbReference type="Gene3D" id="2.102.10.10">
    <property type="entry name" value="Rieske [2Fe-2S] iron-sulphur domain"/>
    <property type="match status" value="1"/>
</dbReference>
<dbReference type="HOGENOM" id="CLU_026244_3_2_6"/>
<dbReference type="RefSeq" id="WP_014029701.1">
    <property type="nucleotide sequence ID" value="NC_015942.1"/>
</dbReference>